<keyword evidence="1" id="KW-0547">Nucleotide-binding</keyword>
<dbReference type="PANTHER" id="PTHR24348">
    <property type="entry name" value="SERINE/THREONINE-PROTEIN KINASE UNC-51-RELATED"/>
    <property type="match status" value="1"/>
</dbReference>
<evidence type="ECO:0000313" key="4">
    <source>
        <dbReference type="WBParaSite" id="PSAMB.scaffold1305size33180.g12420.t1"/>
    </source>
</evidence>
<dbReference type="PROSITE" id="PS00109">
    <property type="entry name" value="PROTEIN_KINASE_TYR"/>
    <property type="match status" value="1"/>
</dbReference>
<dbReference type="GO" id="GO:0010506">
    <property type="term" value="P:regulation of autophagy"/>
    <property type="evidence" value="ECO:0007669"/>
    <property type="project" value="InterPro"/>
</dbReference>
<dbReference type="Gene3D" id="1.10.510.10">
    <property type="entry name" value="Transferase(Phosphotransferase) domain 1"/>
    <property type="match status" value="1"/>
</dbReference>
<keyword evidence="1" id="KW-0067">ATP-binding</keyword>
<dbReference type="AlphaFoldDB" id="A0A914UW33"/>
<sequence length="253" mass="28587">MGILSDGYVMGDRIGKGGFGTVYKAIKKLTDRTVAVKKLERDKFPDRIEEEIRALERMRHRNIVQYYESFDEGGYKYIVMEYCEHGDLRSYLRRNGPLSDKEAAHVLSQLIDAVSYIHRQMLMHRDLSTGNVLISHITRGVDDDEVKLEVKLTDFGLATVMRPGTKGAAASVVGTPGFVAPQVYLENYSKEADVYSLGALLYSMTTGKSPPDIRPSRREPQAELDLRSLSPEAADLIERMMCKDHKRRIQLNG</sequence>
<dbReference type="InterPro" id="IPR008266">
    <property type="entry name" value="Tyr_kinase_AS"/>
</dbReference>
<dbReference type="GO" id="GO:0004674">
    <property type="term" value="F:protein serine/threonine kinase activity"/>
    <property type="evidence" value="ECO:0007669"/>
    <property type="project" value="InterPro"/>
</dbReference>
<feature type="domain" description="Protein kinase" evidence="2">
    <location>
        <begin position="8"/>
        <end position="253"/>
    </location>
</feature>
<dbReference type="Proteomes" id="UP000887566">
    <property type="component" value="Unplaced"/>
</dbReference>
<dbReference type="Pfam" id="PF00069">
    <property type="entry name" value="Pkinase"/>
    <property type="match status" value="1"/>
</dbReference>
<dbReference type="InterPro" id="IPR011009">
    <property type="entry name" value="Kinase-like_dom_sf"/>
</dbReference>
<dbReference type="WBParaSite" id="PSAMB.scaffold1305size33180.g12420.t1">
    <property type="protein sequence ID" value="PSAMB.scaffold1305size33180.g12420.t1"/>
    <property type="gene ID" value="PSAMB.scaffold1305size33180.g12420"/>
</dbReference>
<evidence type="ECO:0000313" key="3">
    <source>
        <dbReference type="Proteomes" id="UP000887566"/>
    </source>
</evidence>
<reference evidence="4" key="1">
    <citation type="submission" date="2022-11" db="UniProtKB">
        <authorList>
            <consortium name="WormBaseParasite"/>
        </authorList>
    </citation>
    <scope>IDENTIFICATION</scope>
</reference>
<accession>A0A914UW33</accession>
<dbReference type="GO" id="GO:0005524">
    <property type="term" value="F:ATP binding"/>
    <property type="evidence" value="ECO:0007669"/>
    <property type="project" value="UniProtKB-UniRule"/>
</dbReference>
<dbReference type="PROSITE" id="PS50011">
    <property type="entry name" value="PROTEIN_KINASE_DOM"/>
    <property type="match status" value="1"/>
</dbReference>
<evidence type="ECO:0000256" key="1">
    <source>
        <dbReference type="PROSITE-ProRule" id="PRU10141"/>
    </source>
</evidence>
<feature type="binding site" evidence="1">
    <location>
        <position position="38"/>
    </location>
    <ligand>
        <name>ATP</name>
        <dbReference type="ChEBI" id="CHEBI:30616"/>
    </ligand>
</feature>
<evidence type="ECO:0000259" key="2">
    <source>
        <dbReference type="PROSITE" id="PS50011"/>
    </source>
</evidence>
<dbReference type="GO" id="GO:0006914">
    <property type="term" value="P:autophagy"/>
    <property type="evidence" value="ECO:0007669"/>
    <property type="project" value="UniProtKB-ARBA"/>
</dbReference>
<name>A0A914UW33_9BILA</name>
<proteinExistence type="predicted"/>
<dbReference type="SUPFAM" id="SSF56112">
    <property type="entry name" value="Protein kinase-like (PK-like)"/>
    <property type="match status" value="1"/>
</dbReference>
<protein>
    <submittedName>
        <fullName evidence="4">Protein kinase domain-containing protein</fullName>
    </submittedName>
</protein>
<dbReference type="CDD" id="cd14014">
    <property type="entry name" value="STKc_PknB_like"/>
    <property type="match status" value="1"/>
</dbReference>
<dbReference type="InterPro" id="IPR045269">
    <property type="entry name" value="Atg1-like"/>
</dbReference>
<dbReference type="InterPro" id="IPR017441">
    <property type="entry name" value="Protein_kinase_ATP_BS"/>
</dbReference>
<organism evidence="3 4">
    <name type="scientific">Plectus sambesii</name>
    <dbReference type="NCBI Taxonomy" id="2011161"/>
    <lineage>
        <taxon>Eukaryota</taxon>
        <taxon>Metazoa</taxon>
        <taxon>Ecdysozoa</taxon>
        <taxon>Nematoda</taxon>
        <taxon>Chromadorea</taxon>
        <taxon>Plectida</taxon>
        <taxon>Plectina</taxon>
        <taxon>Plectoidea</taxon>
        <taxon>Plectidae</taxon>
        <taxon>Plectus</taxon>
    </lineage>
</organism>
<keyword evidence="3" id="KW-1185">Reference proteome</keyword>
<dbReference type="PROSITE" id="PS00107">
    <property type="entry name" value="PROTEIN_KINASE_ATP"/>
    <property type="match status" value="1"/>
</dbReference>
<dbReference type="GO" id="GO:0005737">
    <property type="term" value="C:cytoplasm"/>
    <property type="evidence" value="ECO:0007669"/>
    <property type="project" value="TreeGrafter"/>
</dbReference>
<dbReference type="InterPro" id="IPR000719">
    <property type="entry name" value="Prot_kinase_dom"/>
</dbReference>